<evidence type="ECO:0000313" key="2">
    <source>
        <dbReference type="EMBL" id="KAH7433363.1"/>
    </source>
</evidence>
<name>A0A8T2UHS5_CERRI</name>
<organism evidence="2 3">
    <name type="scientific">Ceratopteris richardii</name>
    <name type="common">Triangle waterfern</name>
    <dbReference type="NCBI Taxonomy" id="49495"/>
    <lineage>
        <taxon>Eukaryota</taxon>
        <taxon>Viridiplantae</taxon>
        <taxon>Streptophyta</taxon>
        <taxon>Embryophyta</taxon>
        <taxon>Tracheophyta</taxon>
        <taxon>Polypodiopsida</taxon>
        <taxon>Polypodiidae</taxon>
        <taxon>Polypodiales</taxon>
        <taxon>Pteridineae</taxon>
        <taxon>Pteridaceae</taxon>
        <taxon>Parkerioideae</taxon>
        <taxon>Ceratopteris</taxon>
    </lineage>
</organism>
<evidence type="ECO:0000256" key="1">
    <source>
        <dbReference type="SAM" id="MobiDB-lite"/>
    </source>
</evidence>
<sequence length="99" mass="11340">MGNPLLRAIKPSIAESETIYGGQQTINRVEENHQSHISRRERRLSQGGRRLSHDRPPLLVVRLAHRIASSYRSGAPRSFNKVHDFEVLSIEEANSRWVD</sequence>
<dbReference type="AlphaFoldDB" id="A0A8T2UHS5"/>
<evidence type="ECO:0000313" key="3">
    <source>
        <dbReference type="Proteomes" id="UP000825935"/>
    </source>
</evidence>
<dbReference type="Proteomes" id="UP000825935">
    <property type="component" value="Chromosome 7"/>
</dbReference>
<reference evidence="2" key="1">
    <citation type="submission" date="2021-08" db="EMBL/GenBank/DDBJ databases">
        <title>WGS assembly of Ceratopteris richardii.</title>
        <authorList>
            <person name="Marchant D.B."/>
            <person name="Chen G."/>
            <person name="Jenkins J."/>
            <person name="Shu S."/>
            <person name="Leebens-Mack J."/>
            <person name="Grimwood J."/>
            <person name="Schmutz J."/>
            <person name="Soltis P."/>
            <person name="Soltis D."/>
            <person name="Chen Z.-H."/>
        </authorList>
    </citation>
    <scope>NUCLEOTIDE SEQUENCE</scope>
    <source>
        <strain evidence="2">Whitten #5841</strain>
        <tissue evidence="2">Leaf</tissue>
    </source>
</reference>
<dbReference type="EMBL" id="CM035412">
    <property type="protein sequence ID" value="KAH7433363.1"/>
    <property type="molecule type" value="Genomic_DNA"/>
</dbReference>
<gene>
    <name evidence="2" type="ORF">KP509_07G065300</name>
</gene>
<feature type="region of interest" description="Disordered" evidence="1">
    <location>
        <begin position="31"/>
        <end position="51"/>
    </location>
</feature>
<accession>A0A8T2UHS5</accession>
<keyword evidence="3" id="KW-1185">Reference proteome</keyword>
<protein>
    <submittedName>
        <fullName evidence="2">Uncharacterized protein</fullName>
    </submittedName>
</protein>
<comment type="caution">
    <text evidence="2">The sequence shown here is derived from an EMBL/GenBank/DDBJ whole genome shotgun (WGS) entry which is preliminary data.</text>
</comment>
<proteinExistence type="predicted"/>